<keyword evidence="1" id="KW-0472">Membrane</keyword>
<evidence type="ECO:0000313" key="2">
    <source>
        <dbReference type="EMBL" id="KNF08276.1"/>
    </source>
</evidence>
<name>A0A0L0W9Z2_GOTPU</name>
<evidence type="ECO:0000313" key="3">
    <source>
        <dbReference type="Proteomes" id="UP000037267"/>
    </source>
</evidence>
<feature type="transmembrane region" description="Helical" evidence="1">
    <location>
        <begin position="15"/>
        <end position="41"/>
    </location>
</feature>
<protein>
    <submittedName>
        <fullName evidence="2">ABC-2 family transporter protein</fullName>
    </submittedName>
</protein>
<feature type="transmembrane region" description="Helical" evidence="1">
    <location>
        <begin position="53"/>
        <end position="74"/>
    </location>
</feature>
<proteinExistence type="predicted"/>
<organism evidence="2 3">
    <name type="scientific">Gottschalkia purinilytica</name>
    <name type="common">Clostridium purinilyticum</name>
    <dbReference type="NCBI Taxonomy" id="1503"/>
    <lineage>
        <taxon>Bacteria</taxon>
        <taxon>Bacillati</taxon>
        <taxon>Bacillota</taxon>
        <taxon>Tissierellia</taxon>
        <taxon>Tissierellales</taxon>
        <taxon>Gottschalkiaceae</taxon>
        <taxon>Gottschalkia</taxon>
    </lineage>
</organism>
<feature type="transmembrane region" description="Helical" evidence="1">
    <location>
        <begin position="101"/>
        <end position="126"/>
    </location>
</feature>
<dbReference type="Pfam" id="PF12730">
    <property type="entry name" value="ABC2_membrane_4"/>
    <property type="match status" value="1"/>
</dbReference>
<keyword evidence="1" id="KW-0812">Transmembrane</keyword>
<keyword evidence="1" id="KW-1133">Transmembrane helix</keyword>
<dbReference type="PANTHER" id="PTHR37305">
    <property type="entry name" value="INTEGRAL MEMBRANE PROTEIN-RELATED"/>
    <property type="match status" value="1"/>
</dbReference>
<feature type="transmembrane region" description="Helical" evidence="1">
    <location>
        <begin position="167"/>
        <end position="184"/>
    </location>
</feature>
<dbReference type="STRING" id="1503.CLPU_8c00410"/>
<feature type="transmembrane region" description="Helical" evidence="1">
    <location>
        <begin position="138"/>
        <end position="161"/>
    </location>
</feature>
<feature type="transmembrane region" description="Helical" evidence="1">
    <location>
        <begin position="226"/>
        <end position="247"/>
    </location>
</feature>
<accession>A0A0L0W9Z2</accession>
<dbReference type="RefSeq" id="WP_050355378.1">
    <property type="nucleotide sequence ID" value="NZ_LGSS01000008.1"/>
</dbReference>
<reference evidence="3" key="1">
    <citation type="submission" date="2015-07" db="EMBL/GenBank/DDBJ databases">
        <title>Draft genome sequence of the purine-degrading Gottschalkia purinilyticum DSM 1384 (formerly Clostridium purinilyticum).</title>
        <authorList>
            <person name="Poehlein A."/>
            <person name="Schiel-Bengelsdorf B."/>
            <person name="Bengelsdorf F.R."/>
            <person name="Daniel R."/>
            <person name="Duerre P."/>
        </authorList>
    </citation>
    <scope>NUCLEOTIDE SEQUENCE [LARGE SCALE GENOMIC DNA]</scope>
    <source>
        <strain evidence="3">DSM 1384</strain>
    </source>
</reference>
<dbReference type="EMBL" id="LGSS01000008">
    <property type="protein sequence ID" value="KNF08276.1"/>
    <property type="molecule type" value="Genomic_DNA"/>
</dbReference>
<sequence length="253" mass="29208">MINLIYSEILKLKRLHLTILLVITAMLNTIFLSDGMGIFYGQSIKLEKYLYQVEFISFALIFSLLFINICSYIFSREFTDGTVNTLYTYPFSKYKVFVGKIITMSLIISIVYIVQFIIMFILIALFSNDTITKEILRYHINVNLFSLIFQIVLIPISAFLGLVSKNLVIPFIYSIIVSVLNIYLQVKLPENLIYYIPTLFPTLNVLKTEALHNNVLSNIISGIFPIYTLIIAIFTFILSMTMCLIYLHNSDTY</sequence>
<dbReference type="Proteomes" id="UP000037267">
    <property type="component" value="Unassembled WGS sequence"/>
</dbReference>
<evidence type="ECO:0000256" key="1">
    <source>
        <dbReference type="SAM" id="Phobius"/>
    </source>
</evidence>
<dbReference type="OrthoDB" id="4336274at2"/>
<keyword evidence="3" id="KW-1185">Reference proteome</keyword>
<gene>
    <name evidence="2" type="ORF">CLPU_8c00410</name>
</gene>
<comment type="caution">
    <text evidence="2">The sequence shown here is derived from an EMBL/GenBank/DDBJ whole genome shotgun (WGS) entry which is preliminary data.</text>
</comment>
<dbReference type="PANTHER" id="PTHR37305:SF1">
    <property type="entry name" value="MEMBRANE PROTEIN"/>
    <property type="match status" value="1"/>
</dbReference>
<dbReference type="PATRIC" id="fig|1503.3.peg.3180"/>
<dbReference type="AlphaFoldDB" id="A0A0L0W9Z2"/>